<feature type="domain" description="Outer membrane protein beta-barrel" evidence="5">
    <location>
        <begin position="365"/>
        <end position="767"/>
    </location>
</feature>
<dbReference type="InterPro" id="IPR041700">
    <property type="entry name" value="OMP_b-brl_3"/>
</dbReference>
<name>A0A3N4PLN2_9BACT</name>
<dbReference type="Pfam" id="PF14905">
    <property type="entry name" value="OMP_b-brl_3"/>
    <property type="match status" value="1"/>
</dbReference>
<gene>
    <name evidence="6" type="ORF">EGT74_25850</name>
</gene>
<sequence>MGRFVIFWMCTFPCWAHAQVNLSGMVQHNAAPAAFANVVLLNTAGKVEQGALTQENGSFRLAVKSGRYTVRISYVGLAPWERTLQLEKDTSLGIVTLKEQEGRLREVVITGGRKLVEQQPDRLIFNVENSIAAVGGNALNALGAAPGVLVQHNVISMLGKGASRVMINGRMIELTGEDLAAYLSSISAADIKNIEIITNPPARYDAAGAGGLININLKKGAANAWKNTTVLSYDQNAYAFYSLRNSFLYQRNKLRLAASIGGKTGYLKTREELKTYYVKGLWQLGIDGKEKQENLNGSVAVDYDFTDNISAGVQYAGQHNNPDRSDVATIAIHDEAGSVASYLINRGQNDIGNTSHTLNAHLIAKLDTQGRRFSFDLDRFVYRSGIDNQFAASSYSSEMAFLLTGQMARNVSEQHIYNTSATVDFDYPMKAFRLNYGAKLSFITSKSGGDYYNTISGRPVWEQERSNRFDYREYNQAAYASGSKTFNAHISLQLGLRLEHTTTEGHSPPKPGWYVNSYLKLFPSLSFSYKMNDDHGWVLNYGRRITRPGFRDLNPYRSYLNSKSYSEGNPFLQPALNDNLEVAYTYKGKFRTNAFLHITSNGFGVIFKADRATNTQTVIRENYYKEYAFGIGENYTGNITPWWESSNDLYLLSSRTWFHGIDAVPLNGEQLYFNTVNAFSLSRATKLQVDFLYSSPFKKGLYEIGYRMRFNIGIKHSMLNNRLQLAAFVNDVFNTAYLKDYNSVVNSIRQEYSQNNSSRYFRLSLTYQFGNSNLDIRKRSGGNDEERKRAD</sequence>
<feature type="signal peptide" evidence="4">
    <location>
        <begin position="1"/>
        <end position="18"/>
    </location>
</feature>
<comment type="subcellular location">
    <subcellularLocation>
        <location evidence="1">Cell outer membrane</location>
    </subcellularLocation>
</comment>
<dbReference type="PANTHER" id="PTHR40980">
    <property type="entry name" value="PLUG DOMAIN-CONTAINING PROTEIN"/>
    <property type="match status" value="1"/>
</dbReference>
<dbReference type="Pfam" id="PF13620">
    <property type="entry name" value="CarboxypepD_reg"/>
    <property type="match status" value="1"/>
</dbReference>
<proteinExistence type="predicted"/>
<evidence type="ECO:0000259" key="5">
    <source>
        <dbReference type="Pfam" id="PF14905"/>
    </source>
</evidence>
<evidence type="ECO:0000256" key="4">
    <source>
        <dbReference type="SAM" id="SignalP"/>
    </source>
</evidence>
<keyword evidence="6" id="KW-0675">Receptor</keyword>
<dbReference type="PANTHER" id="PTHR40980:SF4">
    <property type="entry name" value="TONB-DEPENDENT RECEPTOR-LIKE BETA-BARREL DOMAIN-CONTAINING PROTEIN"/>
    <property type="match status" value="1"/>
</dbReference>
<evidence type="ECO:0000313" key="7">
    <source>
        <dbReference type="Proteomes" id="UP000278351"/>
    </source>
</evidence>
<dbReference type="InterPro" id="IPR037066">
    <property type="entry name" value="Plug_dom_sf"/>
</dbReference>
<dbReference type="Gene3D" id="2.170.130.10">
    <property type="entry name" value="TonB-dependent receptor, plug domain"/>
    <property type="match status" value="1"/>
</dbReference>
<feature type="chain" id="PRO_5018082872" evidence="4">
    <location>
        <begin position="19"/>
        <end position="791"/>
    </location>
</feature>
<keyword evidence="7" id="KW-1185">Reference proteome</keyword>
<reference evidence="6 7" key="1">
    <citation type="submission" date="2018-11" db="EMBL/GenBank/DDBJ databases">
        <title>Chitinophaga lutea sp.nov., isolate from arsenic contaminated soil.</title>
        <authorList>
            <person name="Zong Y."/>
        </authorList>
    </citation>
    <scope>NUCLEOTIDE SEQUENCE [LARGE SCALE GENOMIC DNA]</scope>
    <source>
        <strain evidence="6 7">ZY74</strain>
    </source>
</reference>
<comment type="caution">
    <text evidence="6">The sequence shown here is derived from an EMBL/GenBank/DDBJ whole genome shotgun (WGS) entry which is preliminary data.</text>
</comment>
<keyword evidence="4" id="KW-0732">Signal</keyword>
<accession>A0A3N4PLN2</accession>
<dbReference type="SUPFAM" id="SSF56935">
    <property type="entry name" value="Porins"/>
    <property type="match status" value="1"/>
</dbReference>
<dbReference type="Gene3D" id="2.40.170.20">
    <property type="entry name" value="TonB-dependent receptor, beta-barrel domain"/>
    <property type="match status" value="1"/>
</dbReference>
<keyword evidence="2" id="KW-0472">Membrane</keyword>
<dbReference type="EMBL" id="RPDH01000003">
    <property type="protein sequence ID" value="RPE05791.1"/>
    <property type="molecule type" value="Genomic_DNA"/>
</dbReference>
<dbReference type="InterPro" id="IPR036942">
    <property type="entry name" value="Beta-barrel_TonB_sf"/>
</dbReference>
<evidence type="ECO:0000256" key="3">
    <source>
        <dbReference type="ARBA" id="ARBA00023237"/>
    </source>
</evidence>
<dbReference type="SUPFAM" id="SSF49464">
    <property type="entry name" value="Carboxypeptidase regulatory domain-like"/>
    <property type="match status" value="1"/>
</dbReference>
<dbReference type="AlphaFoldDB" id="A0A3N4PLN2"/>
<evidence type="ECO:0000256" key="1">
    <source>
        <dbReference type="ARBA" id="ARBA00004442"/>
    </source>
</evidence>
<dbReference type="Gene3D" id="2.60.40.1120">
    <property type="entry name" value="Carboxypeptidase-like, regulatory domain"/>
    <property type="match status" value="1"/>
</dbReference>
<evidence type="ECO:0000256" key="2">
    <source>
        <dbReference type="ARBA" id="ARBA00023136"/>
    </source>
</evidence>
<keyword evidence="3" id="KW-0998">Cell outer membrane</keyword>
<organism evidence="6 7">
    <name type="scientific">Chitinophaga lutea</name>
    <dbReference type="NCBI Taxonomy" id="2488634"/>
    <lineage>
        <taxon>Bacteria</taxon>
        <taxon>Pseudomonadati</taxon>
        <taxon>Bacteroidota</taxon>
        <taxon>Chitinophagia</taxon>
        <taxon>Chitinophagales</taxon>
        <taxon>Chitinophagaceae</taxon>
        <taxon>Chitinophaga</taxon>
    </lineage>
</organism>
<dbReference type="InterPro" id="IPR008969">
    <property type="entry name" value="CarboxyPept-like_regulatory"/>
</dbReference>
<dbReference type="Proteomes" id="UP000278351">
    <property type="component" value="Unassembled WGS sequence"/>
</dbReference>
<protein>
    <submittedName>
        <fullName evidence="6">TonB-dependent receptor</fullName>
    </submittedName>
</protein>
<dbReference type="GO" id="GO:0009279">
    <property type="term" value="C:cell outer membrane"/>
    <property type="evidence" value="ECO:0007669"/>
    <property type="project" value="UniProtKB-SubCell"/>
</dbReference>
<evidence type="ECO:0000313" key="6">
    <source>
        <dbReference type="EMBL" id="RPE05791.1"/>
    </source>
</evidence>